<dbReference type="EMBL" id="CP097770">
    <property type="protein sequence ID" value="URJ52726.2"/>
    <property type="molecule type" value="Genomic_DNA"/>
</dbReference>
<feature type="compositionally biased region" description="Basic and acidic residues" evidence="1">
    <location>
        <begin position="246"/>
        <end position="263"/>
    </location>
</feature>
<sequence>MVPPDKLMEVADQFLHGKQQMGRMCDELSRQMMFVQGGWDGLTSQRFFQDFQRAQQSMSVTLERLYTVAQELIFISKSFTQVDGEKVVLDVPGNGKPTEAEIAAAQWWGKVENEIDYASEVGKEFVLGASAAFTEDVTLGTLHKNYDSDHPFANTLGGLAGHTFASVLGIVGTVAGGAGEAGSFALDLTGIGAIVGVPVGVLSAGMMAAGSNLAFKGISGGFEQTKDMYRLMNEKAADTSKSSGAKTEKNTHSEGKEQTTGKKISEMDSEEQLKIAKDYARKSPIEIPENATMKPKSMKDGYEQITYNWRDDTYKYEVRWHTRTSGAPEDQGNTWVIQRTVPGTGGQKPKSFFKIGENEWVEGYKWYDAIAARKQGTATSEQVRILDQGHWKE</sequence>
<organism evidence="2 3">
    <name type="scientific">Paenibacillus polymyxa</name>
    <name type="common">Bacillus polymyxa</name>
    <dbReference type="NCBI Taxonomy" id="1406"/>
    <lineage>
        <taxon>Bacteria</taxon>
        <taxon>Bacillati</taxon>
        <taxon>Bacillota</taxon>
        <taxon>Bacilli</taxon>
        <taxon>Bacillales</taxon>
        <taxon>Paenibacillaceae</taxon>
        <taxon>Paenibacillus</taxon>
    </lineage>
</organism>
<accession>A0AAE9LAG6</accession>
<dbReference type="InterPro" id="IPR036689">
    <property type="entry name" value="ESAT-6-like_sf"/>
</dbReference>
<evidence type="ECO:0000313" key="2">
    <source>
        <dbReference type="EMBL" id="URJ52726.2"/>
    </source>
</evidence>
<dbReference type="Gene3D" id="1.10.287.850">
    <property type="entry name" value="HP0062-like domain"/>
    <property type="match status" value="1"/>
</dbReference>
<name>A0AAE9LAG6_PAEPO</name>
<dbReference type="Pfam" id="PF06013">
    <property type="entry name" value="WXG100"/>
    <property type="match status" value="1"/>
</dbReference>
<dbReference type="InterPro" id="IPR010310">
    <property type="entry name" value="T7SS_ESAT-6-like"/>
</dbReference>
<evidence type="ECO:0000256" key="1">
    <source>
        <dbReference type="SAM" id="MobiDB-lite"/>
    </source>
</evidence>
<protein>
    <submittedName>
        <fullName evidence="2">WXG100 family type VII secretion target</fullName>
    </submittedName>
</protein>
<gene>
    <name evidence="2" type="ORF">MF626_002265</name>
</gene>
<dbReference type="SUPFAM" id="SSF140453">
    <property type="entry name" value="EsxAB dimer-like"/>
    <property type="match status" value="1"/>
</dbReference>
<proteinExistence type="predicted"/>
<reference evidence="2" key="1">
    <citation type="submission" date="2022-11" db="EMBL/GenBank/DDBJ databases">
        <authorList>
            <person name="Vasilchenko N.G."/>
            <person name="Prazdnova E.V."/>
            <person name="Gorovtsov A.V."/>
            <person name="Chistyakov V.A."/>
            <person name="Pak M.L."/>
        </authorList>
    </citation>
    <scope>NUCLEOTIDE SEQUENCE</scope>
    <source>
        <strain evidence="2">R 4.5</strain>
    </source>
</reference>
<evidence type="ECO:0000313" key="3">
    <source>
        <dbReference type="Proteomes" id="UP001055784"/>
    </source>
</evidence>
<dbReference type="Proteomes" id="UP001055784">
    <property type="component" value="Chromosome"/>
</dbReference>
<dbReference type="AlphaFoldDB" id="A0AAE9LAG6"/>
<feature type="region of interest" description="Disordered" evidence="1">
    <location>
        <begin position="235"/>
        <end position="263"/>
    </location>
</feature>